<feature type="compositionally biased region" description="Basic and acidic residues" evidence="1">
    <location>
        <begin position="37"/>
        <end position="46"/>
    </location>
</feature>
<sequence>MQVTRRCVANPHVFYFFFLWLNKGHTSRVAFSCPRPSVRETDHQDAHQGYAHNNSRDSSRAVCSGHVSNRDGTIMQDQYVRPYSIRTYTRYDIPYQRHVLDHPDTRDSKVGQTKRLVGVASSTSRRRKSGGMDLGESRWGFEIVTRWRCACLMMTAELPPLEHPSSRRRVRGMIGFVVIDGVCDIIEE</sequence>
<feature type="region of interest" description="Disordered" evidence="1">
    <location>
        <begin position="36"/>
        <end position="61"/>
    </location>
</feature>
<evidence type="ECO:0000313" key="3">
    <source>
        <dbReference type="Proteomes" id="UP000234275"/>
    </source>
</evidence>
<evidence type="ECO:0000256" key="1">
    <source>
        <dbReference type="SAM" id="MobiDB-lite"/>
    </source>
</evidence>
<proteinExistence type="predicted"/>
<gene>
    <name evidence="2" type="ORF">P170DRAFT_248389</name>
</gene>
<dbReference type="Proteomes" id="UP000234275">
    <property type="component" value="Unassembled WGS sequence"/>
</dbReference>
<organism evidence="2 3">
    <name type="scientific">Aspergillus steynii IBT 23096</name>
    <dbReference type="NCBI Taxonomy" id="1392250"/>
    <lineage>
        <taxon>Eukaryota</taxon>
        <taxon>Fungi</taxon>
        <taxon>Dikarya</taxon>
        <taxon>Ascomycota</taxon>
        <taxon>Pezizomycotina</taxon>
        <taxon>Eurotiomycetes</taxon>
        <taxon>Eurotiomycetidae</taxon>
        <taxon>Eurotiales</taxon>
        <taxon>Aspergillaceae</taxon>
        <taxon>Aspergillus</taxon>
        <taxon>Aspergillus subgen. Circumdati</taxon>
    </lineage>
</organism>
<evidence type="ECO:0000313" key="2">
    <source>
        <dbReference type="EMBL" id="PLB45645.1"/>
    </source>
</evidence>
<protein>
    <submittedName>
        <fullName evidence="2">Uncharacterized protein</fullName>
    </submittedName>
</protein>
<dbReference type="RefSeq" id="XP_024700947.1">
    <property type="nucleotide sequence ID" value="XM_024843005.1"/>
</dbReference>
<comment type="caution">
    <text evidence="2">The sequence shown here is derived from an EMBL/GenBank/DDBJ whole genome shotgun (WGS) entry which is preliminary data.</text>
</comment>
<accession>A0A2I2FYD0</accession>
<name>A0A2I2FYD0_9EURO</name>
<dbReference type="EMBL" id="MSFO01000007">
    <property type="protein sequence ID" value="PLB45645.1"/>
    <property type="molecule type" value="Genomic_DNA"/>
</dbReference>
<dbReference type="VEuPathDB" id="FungiDB:P170DRAFT_248389"/>
<reference evidence="2 3" key="1">
    <citation type="submission" date="2016-12" db="EMBL/GenBank/DDBJ databases">
        <title>The genomes of Aspergillus section Nigri reveals drivers in fungal speciation.</title>
        <authorList>
            <consortium name="DOE Joint Genome Institute"/>
            <person name="Vesth T.C."/>
            <person name="Nybo J."/>
            <person name="Theobald S."/>
            <person name="Brandl J."/>
            <person name="Frisvad J.C."/>
            <person name="Nielsen K.F."/>
            <person name="Lyhne E.K."/>
            <person name="Kogle M.E."/>
            <person name="Kuo A."/>
            <person name="Riley R."/>
            <person name="Clum A."/>
            <person name="Nolan M."/>
            <person name="Lipzen A."/>
            <person name="Salamov A."/>
            <person name="Henrissat B."/>
            <person name="Wiebenga A."/>
            <person name="De Vries R.P."/>
            <person name="Grigoriev I.V."/>
            <person name="Mortensen U.H."/>
            <person name="Andersen M.R."/>
            <person name="Baker S.E."/>
        </authorList>
    </citation>
    <scope>NUCLEOTIDE SEQUENCE [LARGE SCALE GENOMIC DNA]</scope>
    <source>
        <strain evidence="2 3">IBT 23096</strain>
    </source>
</reference>
<dbReference type="AlphaFoldDB" id="A0A2I2FYD0"/>
<dbReference type="GeneID" id="36550704"/>
<keyword evidence="3" id="KW-1185">Reference proteome</keyword>